<dbReference type="InterPro" id="IPR036291">
    <property type="entry name" value="NAD(P)-bd_dom_sf"/>
</dbReference>
<name>A0A1X7FH50_9HYPH</name>
<protein>
    <submittedName>
        <fullName evidence="5">3-oxoacyl-[acyl-carrier protein] reductase</fullName>
    </submittedName>
</protein>
<dbReference type="FunFam" id="3.40.50.720:FF:000084">
    <property type="entry name" value="Short-chain dehydrogenase reductase"/>
    <property type="match status" value="1"/>
</dbReference>
<keyword evidence="6" id="KW-1185">Reference proteome</keyword>
<feature type="region of interest" description="Disordered" evidence="3">
    <location>
        <begin position="181"/>
        <end position="202"/>
    </location>
</feature>
<dbReference type="PRINTS" id="PR00080">
    <property type="entry name" value="SDRFAMILY"/>
</dbReference>
<accession>A0A1X7FH50</accession>
<dbReference type="InterPro" id="IPR057326">
    <property type="entry name" value="KR_dom"/>
</dbReference>
<dbReference type="Gene3D" id="3.40.50.720">
    <property type="entry name" value="NAD(P)-binding Rossmann-like Domain"/>
    <property type="match status" value="1"/>
</dbReference>
<dbReference type="RefSeq" id="WP_085423180.1">
    <property type="nucleotide sequence ID" value="NZ_FXAF01000006.1"/>
</dbReference>
<feature type="domain" description="Ketoreductase" evidence="4">
    <location>
        <begin position="12"/>
        <end position="191"/>
    </location>
</feature>
<keyword evidence="2" id="KW-0560">Oxidoreductase</keyword>
<dbReference type="InterPro" id="IPR002347">
    <property type="entry name" value="SDR_fam"/>
</dbReference>
<sequence length="250" mass="25572">MPSSLIPPLAGKAALVTGGSRGIGAAIVRRLAQDGAAVAFTYSASSERAAALVAEIETEGGKARAIRADSADVDAVKAAVAEAAKAFSRIDILVNNAGILIRNLVDDYDPADFDRMFAVNVRAPFIAIQAALPHMRAGGRIITTGSVTADRSGFPGASVYSMTKGAVASMTRGLTRDLGPRGITVNAVQPGPTATDMNSSEEGRALTRPLMAIGRVGEDHEVASLVAYLAGPESSFITGSALTIDGGYLA</sequence>
<dbReference type="AlphaFoldDB" id="A0A1X7FH50"/>
<evidence type="ECO:0000256" key="3">
    <source>
        <dbReference type="SAM" id="MobiDB-lite"/>
    </source>
</evidence>
<evidence type="ECO:0000259" key="4">
    <source>
        <dbReference type="SMART" id="SM00822"/>
    </source>
</evidence>
<dbReference type="SMART" id="SM00822">
    <property type="entry name" value="PKS_KR"/>
    <property type="match status" value="1"/>
</dbReference>
<dbReference type="PRINTS" id="PR00081">
    <property type="entry name" value="GDHRDH"/>
</dbReference>
<dbReference type="SUPFAM" id="SSF51735">
    <property type="entry name" value="NAD(P)-binding Rossmann-fold domains"/>
    <property type="match status" value="1"/>
</dbReference>
<dbReference type="GO" id="GO:0016491">
    <property type="term" value="F:oxidoreductase activity"/>
    <property type="evidence" value="ECO:0007669"/>
    <property type="project" value="UniProtKB-KW"/>
</dbReference>
<dbReference type="STRING" id="464029.SAMN02982989_3088"/>
<dbReference type="Proteomes" id="UP000192903">
    <property type="component" value="Unassembled WGS sequence"/>
</dbReference>
<organism evidence="5 6">
    <name type="scientific">Xaviernesmea oryzae</name>
    <dbReference type="NCBI Taxonomy" id="464029"/>
    <lineage>
        <taxon>Bacteria</taxon>
        <taxon>Pseudomonadati</taxon>
        <taxon>Pseudomonadota</taxon>
        <taxon>Alphaproteobacteria</taxon>
        <taxon>Hyphomicrobiales</taxon>
        <taxon>Rhizobiaceae</taxon>
        <taxon>Rhizobium/Agrobacterium group</taxon>
        <taxon>Xaviernesmea</taxon>
    </lineage>
</organism>
<dbReference type="PANTHER" id="PTHR43639">
    <property type="entry name" value="OXIDOREDUCTASE, SHORT-CHAIN DEHYDROGENASE/REDUCTASE FAMILY (AFU_ORTHOLOGUE AFUA_5G02870)"/>
    <property type="match status" value="1"/>
</dbReference>
<evidence type="ECO:0000256" key="1">
    <source>
        <dbReference type="ARBA" id="ARBA00006484"/>
    </source>
</evidence>
<evidence type="ECO:0000256" key="2">
    <source>
        <dbReference type="ARBA" id="ARBA00023002"/>
    </source>
</evidence>
<comment type="similarity">
    <text evidence="1">Belongs to the short-chain dehydrogenases/reductases (SDR) family.</text>
</comment>
<evidence type="ECO:0000313" key="5">
    <source>
        <dbReference type="EMBL" id="SMF52098.1"/>
    </source>
</evidence>
<dbReference type="Pfam" id="PF13561">
    <property type="entry name" value="adh_short_C2"/>
    <property type="match status" value="1"/>
</dbReference>
<dbReference type="EMBL" id="FXAF01000006">
    <property type="protein sequence ID" value="SMF52098.1"/>
    <property type="molecule type" value="Genomic_DNA"/>
</dbReference>
<evidence type="ECO:0000313" key="6">
    <source>
        <dbReference type="Proteomes" id="UP000192903"/>
    </source>
</evidence>
<gene>
    <name evidence="5" type="ORF">SAMN02982989_3088</name>
</gene>
<dbReference type="OrthoDB" id="154414at2"/>
<reference evidence="6" key="1">
    <citation type="submission" date="2017-04" db="EMBL/GenBank/DDBJ databases">
        <authorList>
            <person name="Varghese N."/>
            <person name="Submissions S."/>
        </authorList>
    </citation>
    <scope>NUCLEOTIDE SEQUENCE [LARGE SCALE GENOMIC DNA]</scope>
    <source>
        <strain evidence="6">B4P</strain>
    </source>
</reference>
<dbReference type="PANTHER" id="PTHR43639:SF1">
    <property type="entry name" value="SHORT-CHAIN DEHYDROGENASE_REDUCTASE FAMILY PROTEIN"/>
    <property type="match status" value="1"/>
</dbReference>
<proteinExistence type="inferred from homology"/>